<dbReference type="Proteomes" id="UP001208017">
    <property type="component" value="Unassembled WGS sequence"/>
</dbReference>
<organism evidence="2 3">
    <name type="scientific">Tumebacillus lacus</name>
    <dbReference type="NCBI Taxonomy" id="2995335"/>
    <lineage>
        <taxon>Bacteria</taxon>
        <taxon>Bacillati</taxon>
        <taxon>Bacillota</taxon>
        <taxon>Bacilli</taxon>
        <taxon>Bacillales</taxon>
        <taxon>Alicyclobacillaceae</taxon>
        <taxon>Tumebacillus</taxon>
    </lineage>
</organism>
<gene>
    <name evidence="2" type="ORF">OS242_09755</name>
</gene>
<evidence type="ECO:0000313" key="3">
    <source>
        <dbReference type="Proteomes" id="UP001208017"/>
    </source>
</evidence>
<dbReference type="EMBL" id="JAPMLT010000004">
    <property type="protein sequence ID" value="MCX7570246.1"/>
    <property type="molecule type" value="Genomic_DNA"/>
</dbReference>
<dbReference type="RefSeq" id="WP_267151495.1">
    <property type="nucleotide sequence ID" value="NZ_JAPMLT010000004.1"/>
</dbReference>
<comment type="caution">
    <text evidence="2">The sequence shown here is derived from an EMBL/GenBank/DDBJ whole genome shotgun (WGS) entry which is preliminary data.</text>
</comment>
<feature type="compositionally biased region" description="Low complexity" evidence="1">
    <location>
        <begin position="383"/>
        <end position="397"/>
    </location>
</feature>
<accession>A0ABT3X3P2</accession>
<keyword evidence="3" id="KW-1185">Reference proteome</keyword>
<evidence type="ECO:0000313" key="2">
    <source>
        <dbReference type="EMBL" id="MCX7570246.1"/>
    </source>
</evidence>
<sequence length="1273" mass="144834">MLGRSNKRSPEPGDSTARGERGGMTERPATALDHQVMQMQRAYGNRAVMQFLKARSSVAGHRRIPIQRKPVADRIEDTRHFHDDQKPDLKLVREDPSFFPAGHEDIVEYRLKDMLQPIYWHKVKENYYTAVTCADEELFAVDEYLGNKQFGAWLETYKEVEHATHKLPPKNKEKDALSMHLLQQFFTNALLNTEEVARFDYQASPLNYQGENTYIRAAATNIVRVLQDQLNKVHDEEKTFLAQDMSFRRVMHQVFSEIIIEKDPDEETLKKNMQPLADKIRQFLEQRKAEKDLYDQELVEAARVKELHEQLPKVEIGTLSVKEQGVQDLHRLRNLASDLKIDTYDGIAPVLEKARLDLQNVKIKIEELQKQLEKEPTSEEQSTESGVKSGVSVTKSTGSEEKSAPSSTKKKAVSPEFLIGIERRKEAAFEEKVNQLEALLAAANRVIAQDEGARQHLKAGAWKVPLKQLFDEQVLALDEDTAFSNGARELMNLENKERKRIDSPFVWMHGLDAQIKDLTFVDFTDVLSQESDVKTVFGEGGLAEKAKVALRERVKEDTIRWYLQDKCPEENYPGLDREELFRVFSAYLAAVAQKGKKEPTQLPEFETLHNLLAAHHVEKEQDPEELKQTAQGLSELLGEIQASKRISALIVSGGMIRLNKDTYDQPALLVSDKVLTAQINSALGKSGSVPTPTYAARKLLGQGVPLKKIVSEIIQKQAERGTASETTKQKLNKIKGDIASFTPDDPEKGYRSVVGAVHHMKTLDEQFEEFASLAKVEQDYVRLLATPVVKMIDTLGLLNEDSEFPALAKEQLHTHLADAVHNQTQIVQFVRSIQNIHEMIILALEKDEAAVSDDFKADFPAGPEGGAKSPHMTHYGLAAYSQAYNAAVKQHQADGRDGMNIEAFYNIYFEMMEQLVYTQRASGENVTLHAPQHVQSFLQSESFQTMRVKHAQSNFIAIDIHPNDAARKEMARQDIEDLMKRLFEGADPDFKCTVFVDVTLNHIDEEEVHKLVQETAAPYIESGQLNLVFSQSLTKFAQYGMDKHSGGLVFHYNKGEKWAAFNQYMQEAAQKDRVDPTIQKYFQLLFQETKDEQKQYLKKVRTNTEYVYKELQKTFAKLKIDKNVIGLFENRDDQTCYVTFHYQEFAAELFALSRDADAEIKKFAHDILENGLNALIAKLNLPLNMRQSFGFPLSNFGDIEPGIRLTVGIEEKRTLDQYVQVISYIEGKLDSVIKVEGTDRLKDQKERQKLLLECVEQIKSAEDLEREVQTLLA</sequence>
<reference evidence="2 3" key="1">
    <citation type="submission" date="2022-11" db="EMBL/GenBank/DDBJ databases">
        <title>Study of microbial diversity in lake waters.</title>
        <authorList>
            <person name="Zhang J."/>
        </authorList>
    </citation>
    <scope>NUCLEOTIDE SEQUENCE [LARGE SCALE GENOMIC DNA]</scope>
    <source>
        <strain evidence="2 3">DT12</strain>
    </source>
</reference>
<feature type="region of interest" description="Disordered" evidence="1">
    <location>
        <begin position="370"/>
        <end position="409"/>
    </location>
</feature>
<name>A0ABT3X3P2_9BACL</name>
<proteinExistence type="predicted"/>
<evidence type="ECO:0000256" key="1">
    <source>
        <dbReference type="SAM" id="MobiDB-lite"/>
    </source>
</evidence>
<feature type="region of interest" description="Disordered" evidence="1">
    <location>
        <begin position="1"/>
        <end position="30"/>
    </location>
</feature>
<protein>
    <submittedName>
        <fullName evidence="2">Uncharacterized protein</fullName>
    </submittedName>
</protein>